<keyword evidence="2" id="KW-1185">Reference proteome</keyword>
<evidence type="ECO:0000313" key="1">
    <source>
        <dbReference type="EMBL" id="VDO34913.1"/>
    </source>
</evidence>
<name>A0A0N4WD30_HAEPC</name>
<reference evidence="3" key="1">
    <citation type="submission" date="2017-02" db="UniProtKB">
        <authorList>
            <consortium name="WormBaseParasite"/>
        </authorList>
    </citation>
    <scope>IDENTIFICATION</scope>
</reference>
<accession>A0A0N4WD30</accession>
<sequence>MDDRWVLDETNAADTTSDEDSIVRSSCVGPPAFGFLQSNNMIFNVTSRIEELKKSCIGGDCSCIVVPNDQCNAENLISQINNALAHIRATQTSFEKAFSASAETVDKPQHSLENEEEERIFDQLEKGQNLPSESEDFLPQARLEVEKQALVLVQYCTPQ</sequence>
<organism evidence="3">
    <name type="scientific">Haemonchus placei</name>
    <name type="common">Barber's pole worm</name>
    <dbReference type="NCBI Taxonomy" id="6290"/>
    <lineage>
        <taxon>Eukaryota</taxon>
        <taxon>Metazoa</taxon>
        <taxon>Ecdysozoa</taxon>
        <taxon>Nematoda</taxon>
        <taxon>Chromadorea</taxon>
        <taxon>Rhabditida</taxon>
        <taxon>Rhabditina</taxon>
        <taxon>Rhabditomorpha</taxon>
        <taxon>Strongyloidea</taxon>
        <taxon>Trichostrongylidae</taxon>
        <taxon>Haemonchus</taxon>
    </lineage>
</organism>
<dbReference type="WBParaSite" id="HPLM_0000846501-mRNA-1">
    <property type="protein sequence ID" value="HPLM_0000846501-mRNA-1"/>
    <property type="gene ID" value="HPLM_0000846501"/>
</dbReference>
<reference evidence="1 2" key="2">
    <citation type="submission" date="2018-11" db="EMBL/GenBank/DDBJ databases">
        <authorList>
            <consortium name="Pathogen Informatics"/>
        </authorList>
    </citation>
    <scope>NUCLEOTIDE SEQUENCE [LARGE SCALE GENOMIC DNA]</scope>
    <source>
        <strain evidence="1 2">MHpl1</strain>
    </source>
</reference>
<dbReference type="Proteomes" id="UP000268014">
    <property type="component" value="Unassembled WGS sequence"/>
</dbReference>
<proteinExistence type="predicted"/>
<dbReference type="EMBL" id="UZAF01016865">
    <property type="protein sequence ID" value="VDO34913.1"/>
    <property type="molecule type" value="Genomic_DNA"/>
</dbReference>
<evidence type="ECO:0000313" key="2">
    <source>
        <dbReference type="Proteomes" id="UP000268014"/>
    </source>
</evidence>
<dbReference type="AlphaFoldDB" id="A0A0N4WD30"/>
<protein>
    <submittedName>
        <fullName evidence="3">Fibrous sheath-interacting protein 1</fullName>
    </submittedName>
</protein>
<gene>
    <name evidence="1" type="ORF">HPLM_LOCUS8457</name>
</gene>
<evidence type="ECO:0000313" key="3">
    <source>
        <dbReference type="WBParaSite" id="HPLM_0000846501-mRNA-1"/>
    </source>
</evidence>